<keyword evidence="4 6" id="KW-1133">Transmembrane helix</keyword>
<name>A0A1M5NQF6_9BRAD</name>
<dbReference type="InterPro" id="IPR036259">
    <property type="entry name" value="MFS_trans_sf"/>
</dbReference>
<dbReference type="RefSeq" id="WP_079568067.1">
    <property type="nucleotide sequence ID" value="NZ_LT670818.1"/>
</dbReference>
<evidence type="ECO:0000313" key="9">
    <source>
        <dbReference type="Proteomes" id="UP000190675"/>
    </source>
</evidence>
<dbReference type="AlphaFoldDB" id="A0A1M5NQF6"/>
<evidence type="ECO:0000256" key="5">
    <source>
        <dbReference type="ARBA" id="ARBA00023136"/>
    </source>
</evidence>
<feature type="transmembrane region" description="Helical" evidence="6">
    <location>
        <begin position="316"/>
        <end position="339"/>
    </location>
</feature>
<dbReference type="PANTHER" id="PTHR42718">
    <property type="entry name" value="MAJOR FACILITATOR SUPERFAMILY MULTIDRUG TRANSPORTER MFSC"/>
    <property type="match status" value="1"/>
</dbReference>
<evidence type="ECO:0000313" key="8">
    <source>
        <dbReference type="EMBL" id="SHG91762.1"/>
    </source>
</evidence>
<dbReference type="SUPFAM" id="SSF103473">
    <property type="entry name" value="MFS general substrate transporter"/>
    <property type="match status" value="1"/>
</dbReference>
<evidence type="ECO:0000259" key="7">
    <source>
        <dbReference type="PROSITE" id="PS50850"/>
    </source>
</evidence>
<feature type="transmembrane region" description="Helical" evidence="6">
    <location>
        <begin position="266"/>
        <end position="287"/>
    </location>
</feature>
<keyword evidence="3 6" id="KW-0812">Transmembrane</keyword>
<feature type="transmembrane region" description="Helical" evidence="6">
    <location>
        <begin position="351"/>
        <end position="373"/>
    </location>
</feature>
<feature type="transmembrane region" description="Helical" evidence="6">
    <location>
        <begin position="230"/>
        <end position="254"/>
    </location>
</feature>
<feature type="transmembrane region" description="Helical" evidence="6">
    <location>
        <begin position="181"/>
        <end position="203"/>
    </location>
</feature>
<feature type="domain" description="Major facilitator superfamily (MFS) profile" evidence="7">
    <location>
        <begin position="27"/>
        <end position="409"/>
    </location>
</feature>
<evidence type="ECO:0000256" key="4">
    <source>
        <dbReference type="ARBA" id="ARBA00022989"/>
    </source>
</evidence>
<feature type="transmembrane region" description="Helical" evidence="6">
    <location>
        <begin position="63"/>
        <end position="85"/>
    </location>
</feature>
<dbReference type="InterPro" id="IPR011701">
    <property type="entry name" value="MFS"/>
</dbReference>
<dbReference type="GO" id="GO:0022857">
    <property type="term" value="F:transmembrane transporter activity"/>
    <property type="evidence" value="ECO:0007669"/>
    <property type="project" value="InterPro"/>
</dbReference>
<protein>
    <submittedName>
        <fullName evidence="8">Predicted arabinose efflux permease, MFS family</fullName>
    </submittedName>
</protein>
<dbReference type="InterPro" id="IPR020846">
    <property type="entry name" value="MFS_dom"/>
</dbReference>
<organism evidence="8 9">
    <name type="scientific">Bradyrhizobium erythrophlei</name>
    <dbReference type="NCBI Taxonomy" id="1437360"/>
    <lineage>
        <taxon>Bacteria</taxon>
        <taxon>Pseudomonadati</taxon>
        <taxon>Pseudomonadota</taxon>
        <taxon>Alphaproteobacteria</taxon>
        <taxon>Hyphomicrobiales</taxon>
        <taxon>Nitrobacteraceae</taxon>
        <taxon>Bradyrhizobium</taxon>
    </lineage>
</organism>
<accession>A0A1M5NQF6</accession>
<evidence type="ECO:0000256" key="2">
    <source>
        <dbReference type="ARBA" id="ARBA00022448"/>
    </source>
</evidence>
<comment type="subcellular location">
    <subcellularLocation>
        <location evidence="1">Membrane</location>
        <topology evidence="1">Multi-pass membrane protein</topology>
    </subcellularLocation>
</comment>
<feature type="transmembrane region" description="Helical" evidence="6">
    <location>
        <begin position="150"/>
        <end position="169"/>
    </location>
</feature>
<dbReference type="EMBL" id="LT670818">
    <property type="protein sequence ID" value="SHG91762.1"/>
    <property type="molecule type" value="Genomic_DNA"/>
</dbReference>
<keyword evidence="5 6" id="KW-0472">Membrane</keyword>
<feature type="transmembrane region" description="Helical" evidence="6">
    <location>
        <begin position="123"/>
        <end position="143"/>
    </location>
</feature>
<evidence type="ECO:0000256" key="3">
    <source>
        <dbReference type="ARBA" id="ARBA00022692"/>
    </source>
</evidence>
<feature type="transmembrane region" description="Helical" evidence="6">
    <location>
        <begin position="294"/>
        <end position="310"/>
    </location>
</feature>
<feature type="transmembrane region" description="Helical" evidence="6">
    <location>
        <begin position="385"/>
        <end position="404"/>
    </location>
</feature>
<dbReference type="GO" id="GO:0016020">
    <property type="term" value="C:membrane"/>
    <property type="evidence" value="ECO:0007669"/>
    <property type="project" value="UniProtKB-SubCell"/>
</dbReference>
<evidence type="ECO:0000256" key="6">
    <source>
        <dbReference type="SAM" id="Phobius"/>
    </source>
</evidence>
<sequence length="412" mass="43546">MMTNEAVSPPMVESDARPSSTRQAVGLVLLLGVSYMFNAMDRQVFPALLGSIRADYGLTLPEAGFVSTVFTVNVAIFAALSGWFMARFGRRYVLLGGLVCYSLFTLLTPLATGFVNLTVLRALTGVGEALQVGAVFACMGAYFGERRGAAMGAMQTFFGLGAFLGPVLGTRLESWAGSWSASFYAYGVAGIAMAIVAAVVIPLEFTDAGVAPSLARNAEMPTASIWTRNLILSAVSFGFVGFSFFSYSALYASYAHTVLGFSVVDAGAALGMYGIGAMLGVFGGWLGDKISNRSIIGGLLLMATAGYVLFDGVPQFRLHLLLSLVFGLTMSGFLFTRFMSVVQRSVDPSQIGYAGAVALAAFYLPGPFAGWLFGKLVETAGWSTASLLVVVAPPLLGVVLMSLYDFSKMRKD</sequence>
<keyword evidence="2" id="KW-0813">Transport</keyword>
<dbReference type="PROSITE" id="PS50850">
    <property type="entry name" value="MFS"/>
    <property type="match status" value="1"/>
</dbReference>
<dbReference type="PANTHER" id="PTHR42718:SF9">
    <property type="entry name" value="MAJOR FACILITATOR SUPERFAMILY MULTIDRUG TRANSPORTER MFSC"/>
    <property type="match status" value="1"/>
</dbReference>
<dbReference type="Gene3D" id="1.20.1250.20">
    <property type="entry name" value="MFS general substrate transporter like domains"/>
    <property type="match status" value="2"/>
</dbReference>
<feature type="transmembrane region" description="Helical" evidence="6">
    <location>
        <begin position="92"/>
        <end position="111"/>
    </location>
</feature>
<reference evidence="8 9" key="1">
    <citation type="submission" date="2016-11" db="EMBL/GenBank/DDBJ databases">
        <authorList>
            <person name="Jaros S."/>
            <person name="Januszkiewicz K."/>
            <person name="Wedrychowicz H."/>
        </authorList>
    </citation>
    <scope>NUCLEOTIDE SEQUENCE [LARGE SCALE GENOMIC DNA]</scope>
    <source>
        <strain evidence="8 9">GAS242</strain>
    </source>
</reference>
<evidence type="ECO:0000256" key="1">
    <source>
        <dbReference type="ARBA" id="ARBA00004141"/>
    </source>
</evidence>
<dbReference type="Proteomes" id="UP000190675">
    <property type="component" value="Chromosome I"/>
</dbReference>
<proteinExistence type="predicted"/>
<gene>
    <name evidence="8" type="ORF">SAMN05444169_4794</name>
</gene>
<dbReference type="Pfam" id="PF07690">
    <property type="entry name" value="MFS_1"/>
    <property type="match status" value="1"/>
</dbReference>
<dbReference type="OrthoDB" id="9794076at2"/>